<dbReference type="OrthoDB" id="9785276at2"/>
<comment type="similarity">
    <text evidence="2 6">Belongs to the GMC oxidoreductase family.</text>
</comment>
<accession>A0A4P6P2J5</accession>
<organism evidence="9 10">
    <name type="scientific">Litorilituus sediminis</name>
    <dbReference type="NCBI Taxonomy" id="718192"/>
    <lineage>
        <taxon>Bacteria</taxon>
        <taxon>Pseudomonadati</taxon>
        <taxon>Pseudomonadota</taxon>
        <taxon>Gammaproteobacteria</taxon>
        <taxon>Alteromonadales</taxon>
        <taxon>Colwelliaceae</taxon>
        <taxon>Litorilituus</taxon>
    </lineage>
</organism>
<feature type="domain" description="Glucose-methanol-choline oxidoreductase N-terminal" evidence="8">
    <location>
        <begin position="253"/>
        <end position="267"/>
    </location>
</feature>
<evidence type="ECO:0000256" key="5">
    <source>
        <dbReference type="PIRSR" id="PIRSR000137-2"/>
    </source>
</evidence>
<dbReference type="Gene3D" id="3.30.560.10">
    <property type="entry name" value="Glucose Oxidase, domain 3"/>
    <property type="match status" value="1"/>
</dbReference>
<dbReference type="GO" id="GO:0008812">
    <property type="term" value="F:choline dehydrogenase activity"/>
    <property type="evidence" value="ECO:0007669"/>
    <property type="project" value="UniProtKB-EC"/>
</dbReference>
<dbReference type="EC" id="1.1.99.1" evidence="9"/>
<name>A0A4P6P2J5_9GAMM</name>
<gene>
    <name evidence="9" type="ORF">EMK97_06290</name>
</gene>
<comment type="cofactor">
    <cofactor evidence="1 5">
        <name>FAD</name>
        <dbReference type="ChEBI" id="CHEBI:57692"/>
    </cofactor>
</comment>
<dbReference type="InterPro" id="IPR000172">
    <property type="entry name" value="GMC_OxRdtase_N"/>
</dbReference>
<dbReference type="RefSeq" id="WP_130600450.1">
    <property type="nucleotide sequence ID" value="NZ_CP034759.1"/>
</dbReference>
<evidence type="ECO:0000313" key="10">
    <source>
        <dbReference type="Proteomes" id="UP000290244"/>
    </source>
</evidence>
<dbReference type="PIRSF" id="PIRSF000137">
    <property type="entry name" value="Alcohol_oxidase"/>
    <property type="match status" value="1"/>
</dbReference>
<reference evidence="9 10" key="1">
    <citation type="submission" date="2018-12" db="EMBL/GenBank/DDBJ databases">
        <title>Complete genome of Litorilituus sediminis.</title>
        <authorList>
            <person name="Liu A."/>
            <person name="Rong J."/>
        </authorList>
    </citation>
    <scope>NUCLEOTIDE SEQUENCE [LARGE SCALE GENOMIC DNA]</scope>
    <source>
        <strain evidence="9 10">JCM 17549</strain>
    </source>
</reference>
<protein>
    <submittedName>
        <fullName evidence="9">Choline dehydrogenase</fullName>
        <ecNumber evidence="9">1.1.99.1</ecNumber>
    </submittedName>
</protein>
<feature type="domain" description="Glucose-methanol-choline oxidoreductase N-terminal" evidence="7">
    <location>
        <begin position="81"/>
        <end position="104"/>
    </location>
</feature>
<evidence type="ECO:0000256" key="6">
    <source>
        <dbReference type="RuleBase" id="RU003968"/>
    </source>
</evidence>
<dbReference type="Proteomes" id="UP000290244">
    <property type="component" value="Chromosome"/>
</dbReference>
<dbReference type="NCBIfam" id="NF002550">
    <property type="entry name" value="PRK02106.1"/>
    <property type="match status" value="1"/>
</dbReference>
<keyword evidence="3 6" id="KW-0285">Flavoprotein</keyword>
<dbReference type="SUPFAM" id="SSF51905">
    <property type="entry name" value="FAD/NAD(P)-binding domain"/>
    <property type="match status" value="1"/>
</dbReference>
<evidence type="ECO:0000256" key="2">
    <source>
        <dbReference type="ARBA" id="ARBA00010790"/>
    </source>
</evidence>
<keyword evidence="9" id="KW-0560">Oxidoreductase</keyword>
<dbReference type="PROSITE" id="PS00623">
    <property type="entry name" value="GMC_OXRED_1"/>
    <property type="match status" value="1"/>
</dbReference>
<proteinExistence type="inferred from homology"/>
<dbReference type="InterPro" id="IPR036188">
    <property type="entry name" value="FAD/NAD-bd_sf"/>
</dbReference>
<feature type="binding site" evidence="5">
    <location>
        <position position="218"/>
    </location>
    <ligand>
        <name>FAD</name>
        <dbReference type="ChEBI" id="CHEBI:57692"/>
    </ligand>
</feature>
<evidence type="ECO:0000256" key="4">
    <source>
        <dbReference type="ARBA" id="ARBA00022827"/>
    </source>
</evidence>
<dbReference type="AlphaFoldDB" id="A0A4P6P2J5"/>
<dbReference type="Pfam" id="PF05199">
    <property type="entry name" value="GMC_oxred_C"/>
    <property type="match status" value="1"/>
</dbReference>
<dbReference type="SUPFAM" id="SSF54373">
    <property type="entry name" value="FAD-linked reductases, C-terminal domain"/>
    <property type="match status" value="1"/>
</dbReference>
<keyword evidence="4 5" id="KW-0274">FAD</keyword>
<dbReference type="InterPro" id="IPR012132">
    <property type="entry name" value="GMC_OxRdtase"/>
</dbReference>
<evidence type="ECO:0000256" key="3">
    <source>
        <dbReference type="ARBA" id="ARBA00022630"/>
    </source>
</evidence>
<dbReference type="InterPro" id="IPR007867">
    <property type="entry name" value="GMC_OxRtase_C"/>
</dbReference>
<dbReference type="PROSITE" id="PS00624">
    <property type="entry name" value="GMC_OXRED_2"/>
    <property type="match status" value="1"/>
</dbReference>
<dbReference type="PANTHER" id="PTHR11552">
    <property type="entry name" value="GLUCOSE-METHANOL-CHOLINE GMC OXIDOREDUCTASE"/>
    <property type="match status" value="1"/>
</dbReference>
<evidence type="ECO:0000259" key="8">
    <source>
        <dbReference type="PROSITE" id="PS00624"/>
    </source>
</evidence>
<sequence length="541" mass="59367">MAQFDYIIVGAGSAGCVLADKLSACGKYQVCLIEAGKKDNHWSIHVPLGVVELMRNKVLNWQFNSAPETSQNNRKIFNPRGKTLGGSSAINAMLYVRGQKQDYDHWAALGNQGWAFDDVLPYFKESQHQERGESAYHGTHGPLNVADSSAKSDIHNDFIAAAHKAGYQLNDDFNGEQQEGIGYYQVTQKNGKRCSAAKAFLTPNLSRKNLTVITQAQVNKILITNKVATGISYSKNGRLHELKAAKEVILSAGAFNSPQLLMLSGIGDKTELAKHNIPLIHELCGVGKNLQDHVDALVVTKHDNSKLLAYRPKAAWHFLKSCKDYFPNLFGGNKKRKGILSSVVADSGGFIKSTSELCRPDLQLHFIPAAMDNHGRNHAMLLNYGVSLHVCLLRPKSRGSVTLYDNSPSSEPKIHLNMLSEVDDQKTMISAVKIARNILRQSPLGKHNKIEIFPGSNIKEDDEILAFLKEKANTIYHPVGTCKMGNDDMAVVDAQLKVHGLQNLRVIDASIMPTLISGNTNAPTIMIAAKTADDILQAAKR</sequence>
<dbReference type="GO" id="GO:0050660">
    <property type="term" value="F:flavin adenine dinucleotide binding"/>
    <property type="evidence" value="ECO:0007669"/>
    <property type="project" value="InterPro"/>
</dbReference>
<dbReference type="Gene3D" id="3.50.50.60">
    <property type="entry name" value="FAD/NAD(P)-binding domain"/>
    <property type="match status" value="1"/>
</dbReference>
<evidence type="ECO:0000259" key="7">
    <source>
        <dbReference type="PROSITE" id="PS00623"/>
    </source>
</evidence>
<keyword evidence="10" id="KW-1185">Reference proteome</keyword>
<evidence type="ECO:0000313" key="9">
    <source>
        <dbReference type="EMBL" id="QBG35354.1"/>
    </source>
</evidence>
<dbReference type="Pfam" id="PF00732">
    <property type="entry name" value="GMC_oxred_N"/>
    <property type="match status" value="1"/>
</dbReference>
<dbReference type="EMBL" id="CP034759">
    <property type="protein sequence ID" value="QBG35354.1"/>
    <property type="molecule type" value="Genomic_DNA"/>
</dbReference>
<evidence type="ECO:0000256" key="1">
    <source>
        <dbReference type="ARBA" id="ARBA00001974"/>
    </source>
</evidence>
<dbReference type="KEGG" id="lsd:EMK97_06290"/>
<dbReference type="PANTHER" id="PTHR11552:SF147">
    <property type="entry name" value="CHOLINE DEHYDROGENASE, MITOCHONDRIAL"/>
    <property type="match status" value="1"/>
</dbReference>